<proteinExistence type="predicted"/>
<dbReference type="InterPro" id="IPR012902">
    <property type="entry name" value="N_methyl_site"/>
</dbReference>
<dbReference type="Proteomes" id="UP000261055">
    <property type="component" value="Unassembled WGS sequence"/>
</dbReference>
<sequence length="3292" mass="352672">MMSMTNKRKKGFTLVELMVVLVILGIIAAIAVPLFINYWKKAEFRKNEENAKTVYLAAESRLTYYRSSGQWEQFKKEIQDAVKDGDGETAQKAVFKDSQDGKLDGRIYTIKLNKSATDQTKENNLVLRLLDAYTYDKGFLNASISIEIDIESGEVYSAFYGSRCKGLNYKADDADGYLTMQKRDYDSRSKRLLGYYSTEDTVHTVNLETKRLRITTINLVNSEKLSLDWSSNVGADFGVDYEVSFYKNDDNTKLFTLRVSPFDMGQQGWSTNADSTSGMATLELTKADGTKDTSNWMFPVTYSDNKYSVVLDAMMSAKVQAALDGQTNESAKSELEKTSSTSITRLATIIAALSEPQNIYAKVKATAYTGSSNINISQEYRDSEQVSSNVANTMFGDNTKGSDIQVAAFRHLSNMRYYEKNHDSATFTLTNKNMDWASVGTGLYDFKAEAQPDGTKVEKLAWRENTKTETVGFPSIKELPKAYTLIGKGSQTLVSNLHLDEESVADDTTTTNLNVSRSEFLGLFCELKGTVKDVVFRDPTLMIGQKGENDSAGNCKALKGVGILAGRSEGKLTEIAVTRTKQNSNTVETNVKVDVSNANVSDNKDTLGVGMLVGVLAKYENGTIQTLSSGTVSNLTIEGKLEAVLPSSVKQTDAYGIGGIIGYANLNNKKGTIQINGCTNDADVSGNVNTGGIVGRLDGTFLYNNGTKYKVSKLKQKADILNCNDNGLILCDNISTQKAGSTIEGNYFGGIVGYSNQALVYNAVSALGRSGSFRYSSDDQKELLQGRYVGGIAGYGEHTLLSNCSTEKNGYVLGDEYVGGIAGGLGGGVPDAIQASTESGASVTTNASYVIGNGYVGGIVGENSTNVTLKNCINQGVAAGYKQYVGGIVGYNQADSTIADCASYLSDYDNSVYNMIIHKWKATASFAGGIAGYNDGAITFSDESEAITVKSVSSIVVGQNYVGGIAGFNDENATIDVHYTLIGGRIYAYGKCAGGAFGLNASAKVLNQELTIKPQSIQGQYFVGGVIGANVVNLTQNTTMSRMRTDNILGRITGEAFCGGIIGYQRTYTQGQLGHAELKGVALEMLPGLDSDGVPAYGNNSFAVSQNPNQLTITTTNNIPIRAGLYAGGIVGYCEKESHLLLKNCTNSGDIAQAVSVWTNGVSLGNYIESHEIGRTKSELPSGTDGVDSVRMHFAGGIISVNLENQIIDSCFNTGNMSGYAGTGGVVGLNAGLVYQCQLQQHFGNATLNYIGGIAGINIGAKNQTVKSYSSGSNVVQYTAGTIENCTTAQNKTVSGSSNVGGLVGWNLNDGVLTKNASNANISASGKENVGGIAGRNNGNIIIENSRSVITRSISAGNATGVGGLAGMNEVNGTIRVTGDGETNGEITAVDAGLSVSGSSKVGGIVGINHGVVGEDGTAASPKYLVCKAKNVRASHGFAGGIVGETNGNVICAVNRSAEVIAYEGTAGGITAVNTKGKTIQNCTNYGKVTSNHGHASGIAAENDGMIKDCTVKSSKSTETTEIYSRGGNEIGAITSLNKENGIVENSKTERNVMLSGDASIIGGLVGANEGTVRMVESSIIPKIDSSKSNLTVGGAVGENRKNANVTAVQVKVGEVTDSSALIGFKDYQYLGGIVGQNSGTVSDAAFSGTIEEKNGSAGNCYGGIAGINMPGAELKNCSVGKITMTINGVYTATSTSTAVQKEALATHAGGIAGKNEENAVIDGCTLENNADSKLTAKYGMLGGVAGFNKGKIMMSGSSITPDVMNGADTTDELAANAVRQGLSADGTYVNTGSASTIENMKYNGGTTVSAGKLEMYMLNNGNIGGITAYNGTAGQLSECVSGKWFLNNKSEAIGVGTGGIIGMNESQKDLSKLVNGAFVGRQIGSGDTNRFAGGIIGNQNNATGSDWLIEKCINYGTIYCYNSHYSGGIMGQWTGTGGTIQNCRNYGNLQTTFAANWVGASGGIVAQLYHANENNEYNIISCENYGSIYKSAGSGGSGANDSAGILGNITTYQVSNVSNANRFTVRILDCMNGPGVSIYSNSMASGIFGFLSCDNAYDNAIIKSTPNVKMQIERCRNYARYLFGNSFVGGIFGARYDGWSNNTIVNDCYSPSFGNQDYNKTGNPIYSNGISRGSQKPTSMSAENRKNNFFYDGIGGQTKRKQDGYLGADFTIGIKTTDGTIIKGSDQSQNIVRVSDDKLSFGKIIENTQIMRKADDGAYVVTQIYSGVNSINGANCYIDQDGYIKDGSGTRIGQVLYYVGNEQYPNHDNIYYIGATITDPSKNLLAYNSRESYRRLEGVEKEKNELLAPASAEAKVETGKITVKVVPQTMDNARNGSELYDSTTACDPFMYEVRVTNGTNEKIYKIYSENENFSISKEITGKVKISVRAVSMFDDVEPSKWYDLPEQSINKVLPDPDVRIELISKQNADNNHVYRFVLNNLDEYNATDENGNAIYPNWQVKIKVAGIGDLTLNASNPTGTMKVQYRGDGKYTYQMTAQASTASGTATMAESSKLVSTPTELPGYKPSIALKGGQPQLTHKVTVTGTTLDDLSVKVELDAGNNKMNTPPIYRAELIGTWNGEDNVVFAKEDILTVSAGKASATFTNLPEYIGQASNLRVRIWYASSGLGPVYTYYDVDASRITEANVKELTDVDENGTAQWTYSHSTTLENYAGYFTNYQNVTSKLWEWLPAPVLEGADLDTYLEPVIGTNGEILYTFTWDADIAGTSSPEYQVSMTGVDASGREVKIDLGDAYTGGKSLTVDGTDWNYSKVKLKVTRVGRNTSAVKQIGLATTGTYNVKQRLEQPSQLTIENPDTNELNYRLSWSQITSEEGCNGYQAYIRVYDDKEKLGEEKELGTQITTAQNASGTYSEDVDLEAYAGKRVVIYLKAKAAADSAYLDSVAGITNELEIPTRLPKPKVTWQTNWTHHADNYIAADAFTNGGMTVTLTPNDNASVPPGGSAYLLKAYVYDSAAKAKAATQTDPGDYVQAYPIEGSVAQMEVTNHKYSHDMQGLSIQYAGKWIVFYARISSGGGNISSEWTKSDSYRLPYVKLRSPQVESNEADTELTANVSTTPEVAGEDKVWTAKQTVLSWNSVDCADIFTLNLNGTIKDASAQGGKTQLDKKVRIIETADGVQVQVYRLVEVQKEINGEIRTVEEWQWVTIDENDTASQYPEGTPETEIHHEFDITDYSVKITSAYKAENGSTPTYELTLSTKLDVVKNADGTYSYTLKLPDVSDVKAEDGKVEHTNLHISNSMVFKANVTENIEEDHIIQKSEAYVESDETKVEWKNN</sequence>
<dbReference type="PROSITE" id="PS00409">
    <property type="entry name" value="PROKAR_NTER_METHYL"/>
    <property type="match status" value="1"/>
</dbReference>
<organism evidence="2 3">
    <name type="scientific">Dorea formicigenerans</name>
    <dbReference type="NCBI Taxonomy" id="39486"/>
    <lineage>
        <taxon>Bacteria</taxon>
        <taxon>Bacillati</taxon>
        <taxon>Bacillota</taxon>
        <taxon>Clostridia</taxon>
        <taxon>Lachnospirales</taxon>
        <taxon>Lachnospiraceae</taxon>
        <taxon>Dorea</taxon>
    </lineage>
</organism>
<name>A0A3E5GWC0_9FIRM</name>
<dbReference type="SUPFAM" id="SSF54523">
    <property type="entry name" value="Pili subunits"/>
    <property type="match status" value="1"/>
</dbReference>
<dbReference type="Pfam" id="PF07963">
    <property type="entry name" value="N_methyl"/>
    <property type="match status" value="1"/>
</dbReference>
<protein>
    <submittedName>
        <fullName evidence="2">Type II secretion system protein</fullName>
    </submittedName>
</protein>
<dbReference type="InterPro" id="IPR045584">
    <property type="entry name" value="Pilin-like"/>
</dbReference>
<evidence type="ECO:0000313" key="2">
    <source>
        <dbReference type="EMBL" id="RGO54741.1"/>
    </source>
</evidence>
<dbReference type="NCBIfam" id="TIGR02532">
    <property type="entry name" value="IV_pilin_GFxxxE"/>
    <property type="match status" value="1"/>
</dbReference>
<evidence type="ECO:0000256" key="1">
    <source>
        <dbReference type="SAM" id="Phobius"/>
    </source>
</evidence>
<dbReference type="Gene3D" id="2.160.20.110">
    <property type="match status" value="5"/>
</dbReference>
<reference evidence="2 3" key="1">
    <citation type="submission" date="2018-08" db="EMBL/GenBank/DDBJ databases">
        <title>A genome reference for cultivated species of the human gut microbiota.</title>
        <authorList>
            <person name="Zou Y."/>
            <person name="Xue W."/>
            <person name="Luo G."/>
        </authorList>
    </citation>
    <scope>NUCLEOTIDE SEQUENCE [LARGE SCALE GENOMIC DNA]</scope>
    <source>
        <strain evidence="2 3">OM02-12</strain>
    </source>
</reference>
<keyword evidence="1" id="KW-0812">Transmembrane</keyword>
<keyword evidence="3" id="KW-1185">Reference proteome</keyword>
<keyword evidence="1" id="KW-1133">Transmembrane helix</keyword>
<comment type="caution">
    <text evidence="2">The sequence shown here is derived from an EMBL/GenBank/DDBJ whole genome shotgun (WGS) entry which is preliminary data.</text>
</comment>
<evidence type="ECO:0000313" key="3">
    <source>
        <dbReference type="Proteomes" id="UP000261055"/>
    </source>
</evidence>
<keyword evidence="1" id="KW-0472">Membrane</keyword>
<dbReference type="Gene3D" id="3.30.700.10">
    <property type="entry name" value="Glycoprotein, Type 4 Pilin"/>
    <property type="match status" value="1"/>
</dbReference>
<dbReference type="EMBL" id="QSVQ01000001">
    <property type="protein sequence ID" value="RGO54741.1"/>
    <property type="molecule type" value="Genomic_DNA"/>
</dbReference>
<gene>
    <name evidence="2" type="ORF">DXB12_00135</name>
</gene>
<accession>A0A3E5GWC0</accession>
<feature type="transmembrane region" description="Helical" evidence="1">
    <location>
        <begin position="12"/>
        <end position="36"/>
    </location>
</feature>